<evidence type="ECO:0000313" key="4">
    <source>
        <dbReference type="Proteomes" id="UP001501237"/>
    </source>
</evidence>
<proteinExistence type="predicted"/>
<dbReference type="InterPro" id="IPR011042">
    <property type="entry name" value="6-blade_b-propeller_TolB-like"/>
</dbReference>
<gene>
    <name evidence="3" type="ORF">GCM10010468_77230</name>
</gene>
<dbReference type="RefSeq" id="WP_344838975.1">
    <property type="nucleotide sequence ID" value="NZ_BAAAUV010000041.1"/>
</dbReference>
<feature type="signal peptide" evidence="2">
    <location>
        <begin position="1"/>
        <end position="29"/>
    </location>
</feature>
<feature type="chain" id="PRO_5045902667" evidence="2">
    <location>
        <begin position="30"/>
        <end position="385"/>
    </location>
</feature>
<evidence type="ECO:0000256" key="2">
    <source>
        <dbReference type="SAM" id="SignalP"/>
    </source>
</evidence>
<organism evidence="3 4">
    <name type="scientific">Actinocorallia longicatena</name>
    <dbReference type="NCBI Taxonomy" id="111803"/>
    <lineage>
        <taxon>Bacteria</taxon>
        <taxon>Bacillati</taxon>
        <taxon>Actinomycetota</taxon>
        <taxon>Actinomycetes</taxon>
        <taxon>Streptosporangiales</taxon>
        <taxon>Thermomonosporaceae</taxon>
        <taxon>Actinocorallia</taxon>
    </lineage>
</organism>
<keyword evidence="4" id="KW-1185">Reference proteome</keyword>
<dbReference type="PROSITE" id="PS51318">
    <property type="entry name" value="TAT"/>
    <property type="match status" value="1"/>
</dbReference>
<accession>A0ABP6QMR4</accession>
<dbReference type="NCBIfam" id="TIGR01409">
    <property type="entry name" value="TAT_signal_seq"/>
    <property type="match status" value="1"/>
</dbReference>
<sequence length="385" mass="40151">MERRNFLRMSALTAGTTAFSASWWQGAHAAPAQNAVSPYGALLGADANGLQLPSGFTSQVVARSSQVVPGTSYTWHGAPDGGACYADGTGWIYVSNSEISGSGGGASMLRFNSAGTVTAASRILSGTSSNCAGGKTPWNTWLSCEETSTGRVWETYPFGGTAVARPAMGRFKHEAAAADPVRQVVYLTEDETNGRFYRFVPTTWGNLSAGTLQVLVAGSGTSGSFSWANVPDPDGSPTATRSQVSGSKSFNGGEGCHNQNDTVWITTKGDNRVWQFNLLTSTFELAYDDGLVSPGPAPLTGVDNITGSSSGDLYVAEDGGNMEICMITPDDKISVFLRITGQSSSEITGPAFSPAGNRLYFSSQRGTSGSSSGGITYCVTGPFRT</sequence>
<dbReference type="InterPro" id="IPR006311">
    <property type="entry name" value="TAT_signal"/>
</dbReference>
<dbReference type="InterPro" id="IPR019546">
    <property type="entry name" value="TAT_signal_bac_arc"/>
</dbReference>
<dbReference type="Gene3D" id="2.120.10.30">
    <property type="entry name" value="TolB, C-terminal domain"/>
    <property type="match status" value="1"/>
</dbReference>
<protein>
    <submittedName>
        <fullName evidence="3">DUF839 domain-containing protein</fullName>
    </submittedName>
</protein>
<comment type="caution">
    <text evidence="3">The sequence shown here is derived from an EMBL/GenBank/DDBJ whole genome shotgun (WGS) entry which is preliminary data.</text>
</comment>
<dbReference type="SUPFAM" id="SSF63825">
    <property type="entry name" value="YWTD domain"/>
    <property type="match status" value="1"/>
</dbReference>
<dbReference type="Pfam" id="PF05787">
    <property type="entry name" value="PhoX"/>
    <property type="match status" value="2"/>
</dbReference>
<dbReference type="InterPro" id="IPR008557">
    <property type="entry name" value="PhoX"/>
</dbReference>
<feature type="compositionally biased region" description="Polar residues" evidence="1">
    <location>
        <begin position="237"/>
        <end position="250"/>
    </location>
</feature>
<feature type="region of interest" description="Disordered" evidence="1">
    <location>
        <begin position="227"/>
        <end position="254"/>
    </location>
</feature>
<dbReference type="EMBL" id="BAAAUV010000041">
    <property type="protein sequence ID" value="GAA3240500.1"/>
    <property type="molecule type" value="Genomic_DNA"/>
</dbReference>
<keyword evidence="2" id="KW-0732">Signal</keyword>
<dbReference type="PANTHER" id="PTHR35399">
    <property type="entry name" value="SLR8030 PROTEIN"/>
    <property type="match status" value="1"/>
</dbReference>
<dbReference type="Proteomes" id="UP001501237">
    <property type="component" value="Unassembled WGS sequence"/>
</dbReference>
<dbReference type="PANTHER" id="PTHR35399:SF4">
    <property type="entry name" value="MEMBRANE PROTEIN"/>
    <property type="match status" value="1"/>
</dbReference>
<evidence type="ECO:0000256" key="1">
    <source>
        <dbReference type="SAM" id="MobiDB-lite"/>
    </source>
</evidence>
<evidence type="ECO:0000313" key="3">
    <source>
        <dbReference type="EMBL" id="GAA3240500.1"/>
    </source>
</evidence>
<name>A0ABP6QMR4_9ACTN</name>
<reference evidence="4" key="1">
    <citation type="journal article" date="2019" name="Int. J. Syst. Evol. Microbiol.">
        <title>The Global Catalogue of Microorganisms (GCM) 10K type strain sequencing project: providing services to taxonomists for standard genome sequencing and annotation.</title>
        <authorList>
            <consortium name="The Broad Institute Genomics Platform"/>
            <consortium name="The Broad Institute Genome Sequencing Center for Infectious Disease"/>
            <person name="Wu L."/>
            <person name="Ma J."/>
        </authorList>
    </citation>
    <scope>NUCLEOTIDE SEQUENCE [LARGE SCALE GENOMIC DNA]</scope>
    <source>
        <strain evidence="4">JCM 9377</strain>
    </source>
</reference>